<organism evidence="2 3">
    <name type="scientific">Jeotgalibacillus malaysiensis</name>
    <dbReference type="NCBI Taxonomy" id="1508404"/>
    <lineage>
        <taxon>Bacteria</taxon>
        <taxon>Bacillati</taxon>
        <taxon>Bacillota</taxon>
        <taxon>Bacilli</taxon>
        <taxon>Bacillales</taxon>
        <taxon>Caryophanaceae</taxon>
        <taxon>Jeotgalibacillus</taxon>
    </lineage>
</organism>
<dbReference type="OrthoDB" id="2734037at2"/>
<feature type="domain" description="NERD" evidence="1">
    <location>
        <begin position="41"/>
        <end position="161"/>
    </location>
</feature>
<dbReference type="BioCyc" id="JESP1508404:G14D9-9802-MONOMER"/>
<dbReference type="HOGENOM" id="CLU_071777_0_0_9"/>
<evidence type="ECO:0000313" key="2">
    <source>
        <dbReference type="EMBL" id="AJD89902.1"/>
    </source>
</evidence>
<proteinExistence type="predicted"/>
<dbReference type="AlphaFoldDB" id="A0A0B5AMM1"/>
<dbReference type="EMBL" id="CP009416">
    <property type="protein sequence ID" value="AJD89902.1"/>
    <property type="molecule type" value="Genomic_DNA"/>
</dbReference>
<sequence length="326" mass="37530">MIFHTRKPSLRAHAYELLARHIPDHLPAKHEILKDADLMRAGEFGEQRIDQLLSPFASDKFLIGHNLLLPYEGETIQIDHLILTPAFALTIETKHYKGHMKLDLENEQMYRLETDGSIFTTTHPSLQVERHRAGLKHLFTQINTDLPIYSLIPFTHPGVHLEAVGSSNLLPKNIFRADRFTMKLREILAANDKEQYDLSALRKISNGLASSTVNEKIYNVLNKHNIATDILESGVWCNACMSLTVKWIARRFRCELCGLQNDESYLDSLFVYLTFINPTISNREARVFLNVNSPATMWALLQRANLLAKYKTSKRRYCLRKPYRAD</sequence>
<dbReference type="Pfam" id="PF08378">
    <property type="entry name" value="NERD"/>
    <property type="match status" value="1"/>
</dbReference>
<accession>A0A0B5AMM1</accession>
<evidence type="ECO:0000313" key="3">
    <source>
        <dbReference type="Proteomes" id="UP000031449"/>
    </source>
</evidence>
<name>A0A0B5AMM1_9BACL</name>
<evidence type="ECO:0000259" key="1">
    <source>
        <dbReference type="PROSITE" id="PS50965"/>
    </source>
</evidence>
<reference evidence="2 3" key="1">
    <citation type="submission" date="2014-08" db="EMBL/GenBank/DDBJ databases">
        <title>Complete genome of a marine bacteria Jeotgalibacillus malaysiensis.</title>
        <authorList>
            <person name="Yaakop A.S."/>
            <person name="Chan K.-G."/>
            <person name="Goh K.M."/>
        </authorList>
    </citation>
    <scope>NUCLEOTIDE SEQUENCE [LARGE SCALE GENOMIC DNA]</scope>
    <source>
        <strain evidence="2 3">D5</strain>
    </source>
</reference>
<gene>
    <name evidence="2" type="ORF">JMA_05850</name>
</gene>
<dbReference type="Proteomes" id="UP000031449">
    <property type="component" value="Chromosome"/>
</dbReference>
<keyword evidence="3" id="KW-1185">Reference proteome</keyword>
<dbReference type="InterPro" id="IPR011528">
    <property type="entry name" value="NERD"/>
</dbReference>
<protein>
    <recommendedName>
        <fullName evidence="1">NERD domain-containing protein</fullName>
    </recommendedName>
</protein>
<dbReference type="PROSITE" id="PS50965">
    <property type="entry name" value="NERD"/>
    <property type="match status" value="1"/>
</dbReference>
<dbReference type="STRING" id="1508404.JMA_05850"/>
<dbReference type="KEGG" id="jeo:JMA_05850"/>